<dbReference type="PANTHER" id="PTHR30372">
    <property type="entry name" value="LIPID-A-DISACCHARIDE SYNTHASE"/>
    <property type="match status" value="1"/>
</dbReference>
<keyword evidence="5 10" id="KW-0441">Lipid A biosynthesis</keyword>
<evidence type="ECO:0000313" key="12">
    <source>
        <dbReference type="Proteomes" id="UP000001369"/>
    </source>
</evidence>
<evidence type="ECO:0000256" key="9">
    <source>
        <dbReference type="ARBA" id="ARBA00048975"/>
    </source>
</evidence>
<dbReference type="KEGG" id="saf:SULAZ_0885"/>
<dbReference type="PANTHER" id="PTHR30372:SF4">
    <property type="entry name" value="LIPID-A-DISACCHARIDE SYNTHASE, MITOCHONDRIAL-RELATED"/>
    <property type="match status" value="1"/>
</dbReference>
<dbReference type="GO" id="GO:0005543">
    <property type="term" value="F:phospholipid binding"/>
    <property type="evidence" value="ECO:0007669"/>
    <property type="project" value="TreeGrafter"/>
</dbReference>
<dbReference type="Proteomes" id="UP000001369">
    <property type="component" value="Chromosome"/>
</dbReference>
<dbReference type="UniPathway" id="UPA00973"/>
<accession>C1DUS6</accession>
<dbReference type="EMBL" id="CP001229">
    <property type="protein sequence ID" value="ACN98888.1"/>
    <property type="molecule type" value="Genomic_DNA"/>
</dbReference>
<comment type="similarity">
    <text evidence="10">Belongs to the LpxB family.</text>
</comment>
<evidence type="ECO:0000256" key="3">
    <source>
        <dbReference type="ARBA" id="ARBA00020902"/>
    </source>
</evidence>
<dbReference type="InterPro" id="IPR003835">
    <property type="entry name" value="Glyco_trans_19"/>
</dbReference>
<proteinExistence type="inferred from homology"/>
<dbReference type="eggNOG" id="COG0763">
    <property type="taxonomic scope" value="Bacteria"/>
</dbReference>
<keyword evidence="6 10" id="KW-0328">Glycosyltransferase</keyword>
<dbReference type="OrthoDB" id="9801642at2"/>
<dbReference type="SUPFAM" id="SSF53756">
    <property type="entry name" value="UDP-Glycosyltransferase/glycogen phosphorylase"/>
    <property type="match status" value="1"/>
</dbReference>
<dbReference type="NCBIfam" id="TIGR00215">
    <property type="entry name" value="lpxB"/>
    <property type="match status" value="1"/>
</dbReference>
<keyword evidence="12" id="KW-1185">Reference proteome</keyword>
<comment type="pathway">
    <text evidence="10">Bacterial outer membrane biogenesis; LPS lipid A biosynthesis.</text>
</comment>
<evidence type="ECO:0000256" key="7">
    <source>
        <dbReference type="ARBA" id="ARBA00022679"/>
    </source>
</evidence>
<evidence type="ECO:0000313" key="11">
    <source>
        <dbReference type="EMBL" id="ACN98888.1"/>
    </source>
</evidence>
<dbReference type="GO" id="GO:0009245">
    <property type="term" value="P:lipid A biosynthetic process"/>
    <property type="evidence" value="ECO:0007669"/>
    <property type="project" value="UniProtKB-UniRule"/>
</dbReference>
<sequence length="390" mass="43634">MKKIFISVGEISGDNYASELVKRLKNYQIYAVAGPKMEVAGVIPVASIKDISVVGLTEAISKYKKIKEVFEKSVNILKEGIDLLIVVDFPGFNIKLIKKAKKLGIKTVYFISPQVWAWGKGRIKDIVENTDVLISILPFEEEIYKPFVSGKFKFFFVGHPLLDIVKTYETEESFKQKLSIPKHKKIIGLLAGSRESEVNVLLPIMLQSARLLSKSLENTHFVIPATVNMVEKVLEKTKNFNDLPLTVITSNLSKLDIPRFENPSYEVMKHSVFSVIASGTATLEAAIIGNPFILVYKVSPITYFIGKRLVSIPFLGLPNIIAGREVVPELLQEKCTPINIANKTLEFLFDKKLQEKQKQDLLEVRSKLGEKGAIDKAAEIISILLEKGQV</sequence>
<dbReference type="STRING" id="204536.SULAZ_0885"/>
<evidence type="ECO:0000256" key="2">
    <source>
        <dbReference type="ARBA" id="ARBA00012687"/>
    </source>
</evidence>
<organism evidence="11 12">
    <name type="scientific">Sulfurihydrogenibium azorense (strain DSM 15241 / OCM 825 / Az-Fu1)</name>
    <dbReference type="NCBI Taxonomy" id="204536"/>
    <lineage>
        <taxon>Bacteria</taxon>
        <taxon>Pseudomonadati</taxon>
        <taxon>Aquificota</taxon>
        <taxon>Aquificia</taxon>
        <taxon>Aquificales</taxon>
        <taxon>Hydrogenothermaceae</taxon>
        <taxon>Sulfurihydrogenibium</taxon>
    </lineage>
</organism>
<dbReference type="HAMAP" id="MF_00392">
    <property type="entry name" value="LpxB"/>
    <property type="match status" value="1"/>
</dbReference>
<dbReference type="GO" id="GO:0016020">
    <property type="term" value="C:membrane"/>
    <property type="evidence" value="ECO:0007669"/>
    <property type="project" value="GOC"/>
</dbReference>
<evidence type="ECO:0000256" key="4">
    <source>
        <dbReference type="ARBA" id="ARBA00022516"/>
    </source>
</evidence>
<evidence type="ECO:0000256" key="8">
    <source>
        <dbReference type="ARBA" id="ARBA00023098"/>
    </source>
</evidence>
<evidence type="ECO:0000256" key="1">
    <source>
        <dbReference type="ARBA" id="ARBA00002056"/>
    </source>
</evidence>
<evidence type="ECO:0000256" key="5">
    <source>
        <dbReference type="ARBA" id="ARBA00022556"/>
    </source>
</evidence>
<evidence type="ECO:0000256" key="6">
    <source>
        <dbReference type="ARBA" id="ARBA00022676"/>
    </source>
</evidence>
<dbReference type="EC" id="2.4.1.182" evidence="2 10"/>
<comment type="catalytic activity">
    <reaction evidence="9 10">
        <text>a lipid X + a UDP-2-N,3-O-bis[(3R)-3-hydroxyacyl]-alpha-D-glucosamine = a lipid A disaccharide + UDP + H(+)</text>
        <dbReference type="Rhea" id="RHEA:67828"/>
        <dbReference type="ChEBI" id="CHEBI:15378"/>
        <dbReference type="ChEBI" id="CHEBI:58223"/>
        <dbReference type="ChEBI" id="CHEBI:137748"/>
        <dbReference type="ChEBI" id="CHEBI:176338"/>
        <dbReference type="ChEBI" id="CHEBI:176343"/>
        <dbReference type="EC" id="2.4.1.182"/>
    </reaction>
</comment>
<gene>
    <name evidence="10 11" type="primary">lpxB</name>
    <name evidence="11" type="ordered locus">SULAZ_0885</name>
</gene>
<name>C1DUS6_SULAA</name>
<protein>
    <recommendedName>
        <fullName evidence="3 10">Lipid-A-disaccharide synthase</fullName>
        <ecNumber evidence="2 10">2.4.1.182</ecNumber>
    </recommendedName>
</protein>
<dbReference type="Pfam" id="PF02684">
    <property type="entry name" value="LpxB"/>
    <property type="match status" value="1"/>
</dbReference>
<dbReference type="GO" id="GO:0008915">
    <property type="term" value="F:lipid-A-disaccharide synthase activity"/>
    <property type="evidence" value="ECO:0007669"/>
    <property type="project" value="UniProtKB-UniRule"/>
</dbReference>
<reference evidence="11 12" key="1">
    <citation type="journal article" date="2009" name="J. Bacteriol.">
        <title>Complete and draft genome sequences of six members of the Aquificales.</title>
        <authorList>
            <person name="Reysenbach A.L."/>
            <person name="Hamamura N."/>
            <person name="Podar M."/>
            <person name="Griffiths E."/>
            <person name="Ferreira S."/>
            <person name="Hochstein R."/>
            <person name="Heidelberg J."/>
            <person name="Johnson J."/>
            <person name="Mead D."/>
            <person name="Pohorille A."/>
            <person name="Sarmiento M."/>
            <person name="Schweighofer K."/>
            <person name="Seshadri R."/>
            <person name="Voytek M.A."/>
        </authorList>
    </citation>
    <scope>NUCLEOTIDE SEQUENCE [LARGE SCALE GENOMIC DNA]</scope>
    <source>
        <strain evidence="12">Az-Fu1 / DSM 15241 / OCM 825</strain>
    </source>
</reference>
<keyword evidence="7 10" id="KW-0808">Transferase</keyword>
<keyword evidence="4 10" id="KW-0444">Lipid biosynthesis</keyword>
<dbReference type="RefSeq" id="WP_012674208.1">
    <property type="nucleotide sequence ID" value="NC_012438.1"/>
</dbReference>
<evidence type="ECO:0000256" key="10">
    <source>
        <dbReference type="HAMAP-Rule" id="MF_00392"/>
    </source>
</evidence>
<comment type="function">
    <text evidence="1 10">Condensation of UDP-2,3-diacylglucosamine and 2,3-diacylglucosamine-1-phosphate to form lipid A disaccharide, a precursor of lipid A, a phosphorylated glycolipid that anchors the lipopolysaccharide to the outer membrane of the cell.</text>
</comment>
<dbReference type="CAZy" id="GT19">
    <property type="family name" value="Glycosyltransferase Family 19"/>
</dbReference>
<dbReference type="HOGENOM" id="CLU_036577_3_1_0"/>
<dbReference type="AlphaFoldDB" id="C1DUS6"/>
<keyword evidence="8 10" id="KW-0443">Lipid metabolism</keyword>